<reference evidence="3 4" key="1">
    <citation type="submission" date="2014-10" db="EMBL/GenBank/DDBJ databases">
        <title>Draft genome of the hookworm Ancylostoma caninum.</title>
        <authorList>
            <person name="Mitreva M."/>
        </authorList>
    </citation>
    <scope>NUCLEOTIDE SEQUENCE [LARGE SCALE GENOMIC DNA]</scope>
    <source>
        <strain evidence="3 4">Baltimore</strain>
    </source>
</reference>
<organism evidence="3 4">
    <name type="scientific">Ancylostoma caninum</name>
    <name type="common">Dog hookworm</name>
    <dbReference type="NCBI Taxonomy" id="29170"/>
    <lineage>
        <taxon>Eukaryota</taxon>
        <taxon>Metazoa</taxon>
        <taxon>Ecdysozoa</taxon>
        <taxon>Nematoda</taxon>
        <taxon>Chromadorea</taxon>
        <taxon>Rhabditida</taxon>
        <taxon>Rhabditina</taxon>
        <taxon>Rhabditomorpha</taxon>
        <taxon>Strongyloidea</taxon>
        <taxon>Ancylostomatidae</taxon>
        <taxon>Ancylostomatinae</taxon>
        <taxon>Ancylostoma</taxon>
    </lineage>
</organism>
<accession>A0A368GZX6</accession>
<protein>
    <submittedName>
        <fullName evidence="3">Uncharacterized protein</fullName>
    </submittedName>
</protein>
<comment type="caution">
    <text evidence="3">The sequence shown here is derived from an EMBL/GenBank/DDBJ whole genome shotgun (WGS) entry which is preliminary data.</text>
</comment>
<dbReference type="AlphaFoldDB" id="A0A368GZX6"/>
<dbReference type="EMBL" id="JOJR01000028">
    <property type="protein sequence ID" value="RCN49894.1"/>
    <property type="molecule type" value="Genomic_DNA"/>
</dbReference>
<evidence type="ECO:0000256" key="2">
    <source>
        <dbReference type="SAM" id="MobiDB-lite"/>
    </source>
</evidence>
<name>A0A368GZX6_ANCCA</name>
<gene>
    <name evidence="3" type="ORF">ANCCAN_03929</name>
</gene>
<keyword evidence="4" id="KW-1185">Reference proteome</keyword>
<feature type="compositionally biased region" description="Basic and acidic residues" evidence="2">
    <location>
        <begin position="210"/>
        <end position="248"/>
    </location>
</feature>
<proteinExistence type="predicted"/>
<dbReference type="Proteomes" id="UP000252519">
    <property type="component" value="Unassembled WGS sequence"/>
</dbReference>
<evidence type="ECO:0000256" key="1">
    <source>
        <dbReference type="SAM" id="Coils"/>
    </source>
</evidence>
<feature type="region of interest" description="Disordered" evidence="2">
    <location>
        <begin position="208"/>
        <end position="248"/>
    </location>
</feature>
<keyword evidence="1" id="KW-0175">Coiled coil</keyword>
<dbReference type="OrthoDB" id="5871653at2759"/>
<dbReference type="STRING" id="29170.A0A368GZX6"/>
<sequence length="248" mass="28741">MEGFALRTQGGVDGSALRGGQMTQYLKYVALPEVQPFSGCKKNYSFLNFLEAFELKYPRNNWDDGELCALFRSKLVGKARHHYESLPLRERHGGYAVLVEAMRRECRAEQRTNKVVALGELKRLRKGEAQSVSDFCVEPERLTRRAYPELDEYALDTERAHLLYEQLVHWRDSYHLLEALESNEGAYEKLKETAKRIERRNLTFQNVREGAADRSRSAKLKKEGHALNGSKQHDREGKPIEPRKRESR</sequence>
<evidence type="ECO:0000313" key="3">
    <source>
        <dbReference type="EMBL" id="RCN49894.1"/>
    </source>
</evidence>
<feature type="coiled-coil region" evidence="1">
    <location>
        <begin position="180"/>
        <end position="207"/>
    </location>
</feature>
<evidence type="ECO:0000313" key="4">
    <source>
        <dbReference type="Proteomes" id="UP000252519"/>
    </source>
</evidence>